<reference evidence="2 3" key="1">
    <citation type="submission" date="2019-03" db="EMBL/GenBank/DDBJ databases">
        <title>First draft genome of Liparis tanakae, snailfish: a comprehensive survey of snailfish specific genes.</title>
        <authorList>
            <person name="Kim W."/>
            <person name="Song I."/>
            <person name="Jeong J.-H."/>
            <person name="Kim D."/>
            <person name="Kim S."/>
            <person name="Ryu S."/>
            <person name="Song J.Y."/>
            <person name="Lee S.K."/>
        </authorList>
    </citation>
    <scope>NUCLEOTIDE SEQUENCE [LARGE SCALE GENOMIC DNA]</scope>
    <source>
        <tissue evidence="2">Muscle</tissue>
    </source>
</reference>
<dbReference type="AlphaFoldDB" id="A0A4Z2F3A9"/>
<name>A0A4Z2F3A9_9TELE</name>
<accession>A0A4Z2F3A9</accession>
<sequence>MKAATLAAFEPLARIGPEAVLEQMRPVPGLVHTPDREPPPPPTPAGRGTHGCSWLASNRLFLQQLGLESSDENQNQKHRWVGGAGAYTASKKHVIMAAAPASFETYRLHMGNNCRPPAFVWQVREEEEGNEE</sequence>
<dbReference type="EMBL" id="SRLO01001820">
    <property type="protein sequence ID" value="TNN35164.1"/>
    <property type="molecule type" value="Genomic_DNA"/>
</dbReference>
<feature type="region of interest" description="Disordered" evidence="1">
    <location>
        <begin position="29"/>
        <end position="51"/>
    </location>
</feature>
<evidence type="ECO:0000313" key="2">
    <source>
        <dbReference type="EMBL" id="TNN35164.1"/>
    </source>
</evidence>
<protein>
    <submittedName>
        <fullName evidence="2">Uncharacterized protein</fullName>
    </submittedName>
</protein>
<organism evidence="2 3">
    <name type="scientific">Liparis tanakae</name>
    <name type="common">Tanaka's snailfish</name>
    <dbReference type="NCBI Taxonomy" id="230148"/>
    <lineage>
        <taxon>Eukaryota</taxon>
        <taxon>Metazoa</taxon>
        <taxon>Chordata</taxon>
        <taxon>Craniata</taxon>
        <taxon>Vertebrata</taxon>
        <taxon>Euteleostomi</taxon>
        <taxon>Actinopterygii</taxon>
        <taxon>Neopterygii</taxon>
        <taxon>Teleostei</taxon>
        <taxon>Neoteleostei</taxon>
        <taxon>Acanthomorphata</taxon>
        <taxon>Eupercaria</taxon>
        <taxon>Perciformes</taxon>
        <taxon>Cottioidei</taxon>
        <taxon>Cottales</taxon>
        <taxon>Liparidae</taxon>
        <taxon>Liparis</taxon>
    </lineage>
</organism>
<evidence type="ECO:0000313" key="3">
    <source>
        <dbReference type="Proteomes" id="UP000314294"/>
    </source>
</evidence>
<comment type="caution">
    <text evidence="2">The sequence shown here is derived from an EMBL/GenBank/DDBJ whole genome shotgun (WGS) entry which is preliminary data.</text>
</comment>
<keyword evidence="3" id="KW-1185">Reference proteome</keyword>
<gene>
    <name evidence="2" type="ORF">EYF80_054676</name>
</gene>
<dbReference type="Proteomes" id="UP000314294">
    <property type="component" value="Unassembled WGS sequence"/>
</dbReference>
<proteinExistence type="predicted"/>
<evidence type="ECO:0000256" key="1">
    <source>
        <dbReference type="SAM" id="MobiDB-lite"/>
    </source>
</evidence>